<name>A0ABR1AW23_POLSC</name>
<dbReference type="InterPro" id="IPR013783">
    <property type="entry name" value="Ig-like_fold"/>
</dbReference>
<reference evidence="1 2" key="1">
    <citation type="submission" date="2023-09" db="EMBL/GenBank/DDBJ databases">
        <title>Genomes of two closely related lineages of the louse Polyplax serrata with different host specificities.</title>
        <authorList>
            <person name="Martinu J."/>
            <person name="Tarabai H."/>
            <person name="Stefka J."/>
            <person name="Hypsa V."/>
        </authorList>
    </citation>
    <scope>NUCLEOTIDE SEQUENCE [LARGE SCALE GENOMIC DNA]</scope>
    <source>
        <strain evidence="1">98ZLc_SE</strain>
    </source>
</reference>
<sequence>MSFVVELGSKFTGSMQQSDYNGDSSSHLDDSENALNMMSSSFRGPYFDTAVSKNVTALVGKTAYLNCRVRNLGNKTDILHVIRKTLSQMEVYRLQLTPGGR</sequence>
<organism evidence="1 2">
    <name type="scientific">Polyplax serrata</name>
    <name type="common">Common mouse louse</name>
    <dbReference type="NCBI Taxonomy" id="468196"/>
    <lineage>
        <taxon>Eukaryota</taxon>
        <taxon>Metazoa</taxon>
        <taxon>Ecdysozoa</taxon>
        <taxon>Arthropoda</taxon>
        <taxon>Hexapoda</taxon>
        <taxon>Insecta</taxon>
        <taxon>Pterygota</taxon>
        <taxon>Neoptera</taxon>
        <taxon>Paraneoptera</taxon>
        <taxon>Psocodea</taxon>
        <taxon>Troctomorpha</taxon>
        <taxon>Phthiraptera</taxon>
        <taxon>Anoplura</taxon>
        <taxon>Polyplacidae</taxon>
        <taxon>Polyplax</taxon>
    </lineage>
</organism>
<dbReference type="EMBL" id="JAWJWF010000011">
    <property type="protein sequence ID" value="KAK6630017.1"/>
    <property type="molecule type" value="Genomic_DNA"/>
</dbReference>
<gene>
    <name evidence="1" type="ORF">RUM44_005752</name>
</gene>
<comment type="caution">
    <text evidence="1">The sequence shown here is derived from an EMBL/GenBank/DDBJ whole genome shotgun (WGS) entry which is preliminary data.</text>
</comment>
<dbReference type="Proteomes" id="UP001359485">
    <property type="component" value="Unassembled WGS sequence"/>
</dbReference>
<evidence type="ECO:0000313" key="2">
    <source>
        <dbReference type="Proteomes" id="UP001359485"/>
    </source>
</evidence>
<protein>
    <submittedName>
        <fullName evidence="1">Uncharacterized protein</fullName>
    </submittedName>
</protein>
<dbReference type="Gene3D" id="2.60.40.10">
    <property type="entry name" value="Immunoglobulins"/>
    <property type="match status" value="1"/>
</dbReference>
<accession>A0ABR1AW23</accession>
<evidence type="ECO:0000313" key="1">
    <source>
        <dbReference type="EMBL" id="KAK6630017.1"/>
    </source>
</evidence>
<proteinExistence type="predicted"/>
<keyword evidence="2" id="KW-1185">Reference proteome</keyword>